<dbReference type="PANTHER" id="PTHR35797">
    <property type="entry name" value="PROTEASE-RELATED"/>
    <property type="match status" value="1"/>
</dbReference>
<dbReference type="OrthoDB" id="28575at2157"/>
<evidence type="ECO:0000313" key="3">
    <source>
        <dbReference type="EMBL" id="SEO19960.1"/>
    </source>
</evidence>
<feature type="transmembrane region" description="Helical" evidence="1">
    <location>
        <begin position="39"/>
        <end position="62"/>
    </location>
</feature>
<keyword evidence="3" id="KW-0645">Protease</keyword>
<protein>
    <submittedName>
        <fullName evidence="3">CAAX protease self-immunity</fullName>
    </submittedName>
</protein>
<evidence type="ECO:0000256" key="1">
    <source>
        <dbReference type="SAM" id="Phobius"/>
    </source>
</evidence>
<feature type="transmembrane region" description="Helical" evidence="1">
    <location>
        <begin position="111"/>
        <end position="132"/>
    </location>
</feature>
<reference evidence="4" key="1">
    <citation type="submission" date="2016-10" db="EMBL/GenBank/DDBJ databases">
        <authorList>
            <person name="Varghese N."/>
            <person name="Submissions S."/>
        </authorList>
    </citation>
    <scope>NUCLEOTIDE SEQUENCE [LARGE SCALE GENOMIC DNA]</scope>
    <source>
        <strain evidence="4">CGMCC 1.10121</strain>
    </source>
</reference>
<dbReference type="InterPro" id="IPR003675">
    <property type="entry name" value="Rce1/LyrA-like_dom"/>
</dbReference>
<dbReference type="AlphaFoldDB" id="A0A1H8MRT1"/>
<dbReference type="PANTHER" id="PTHR35797:SF1">
    <property type="entry name" value="PROTEASE"/>
    <property type="match status" value="1"/>
</dbReference>
<name>A0A1H8MRT1_9EURY</name>
<dbReference type="GO" id="GO:0006508">
    <property type="term" value="P:proteolysis"/>
    <property type="evidence" value="ECO:0007669"/>
    <property type="project" value="UniProtKB-KW"/>
</dbReference>
<feature type="transmembrane region" description="Helical" evidence="1">
    <location>
        <begin position="189"/>
        <end position="207"/>
    </location>
</feature>
<feature type="transmembrane region" description="Helical" evidence="1">
    <location>
        <begin position="214"/>
        <end position="234"/>
    </location>
</feature>
<feature type="transmembrane region" description="Helical" evidence="1">
    <location>
        <begin position="12"/>
        <end position="33"/>
    </location>
</feature>
<keyword evidence="4" id="KW-1185">Reference proteome</keyword>
<feature type="transmembrane region" description="Helical" evidence="1">
    <location>
        <begin position="246"/>
        <end position="270"/>
    </location>
</feature>
<dbReference type="Pfam" id="PF02517">
    <property type="entry name" value="Rce1-like"/>
    <property type="match status" value="1"/>
</dbReference>
<evidence type="ECO:0000313" key="4">
    <source>
        <dbReference type="Proteomes" id="UP000199126"/>
    </source>
</evidence>
<accession>A0A1H8MRT1</accession>
<dbReference type="InterPro" id="IPR042150">
    <property type="entry name" value="MmRce1-like"/>
</dbReference>
<feature type="transmembrane region" description="Helical" evidence="1">
    <location>
        <begin position="83"/>
        <end position="105"/>
    </location>
</feature>
<sequence length="291" mass="31120">MPSLHHSLIDNHPVAAFFIGAYAYTWIISAPAVFMEPSWTAAILIYVGSFGPPVSAAIVTWLRGDDVRAWASQITTWRVGWKWWLIALSLPLVAAALISGGIFAVRGPVDFGQALPSPLVVTGLFLFTLVLSGGLNEEPGWRGFAQARLNERYGAFNASLIIGVVWAGWHLPYFFAPVTPHSSFPLVNQVGWIGGILTLSVILAWAYNSTGSVLIVMVLHAMANTADVLIPLVPDEILIDGVINERAVGIVTAVHLVVYIALAVAIVAYYGRKSLARGAIPSAADIGGTHS</sequence>
<feature type="domain" description="CAAX prenyl protease 2/Lysostaphin resistance protein A-like" evidence="2">
    <location>
        <begin position="124"/>
        <end position="225"/>
    </location>
</feature>
<dbReference type="GO" id="GO:0004175">
    <property type="term" value="F:endopeptidase activity"/>
    <property type="evidence" value="ECO:0007669"/>
    <property type="project" value="UniProtKB-ARBA"/>
</dbReference>
<feature type="transmembrane region" description="Helical" evidence="1">
    <location>
        <begin position="153"/>
        <end position="169"/>
    </location>
</feature>
<keyword evidence="1" id="KW-0472">Membrane</keyword>
<evidence type="ECO:0000259" key="2">
    <source>
        <dbReference type="Pfam" id="PF02517"/>
    </source>
</evidence>
<organism evidence="3 4">
    <name type="scientific">Halogranum amylolyticum</name>
    <dbReference type="NCBI Taxonomy" id="660520"/>
    <lineage>
        <taxon>Archaea</taxon>
        <taxon>Methanobacteriati</taxon>
        <taxon>Methanobacteriota</taxon>
        <taxon>Stenosarchaea group</taxon>
        <taxon>Halobacteria</taxon>
        <taxon>Halobacteriales</taxon>
        <taxon>Haloferacaceae</taxon>
    </lineage>
</organism>
<dbReference type="GO" id="GO:0080120">
    <property type="term" value="P:CAAX-box protein maturation"/>
    <property type="evidence" value="ECO:0007669"/>
    <property type="project" value="UniProtKB-ARBA"/>
</dbReference>
<keyword evidence="1" id="KW-0812">Transmembrane</keyword>
<dbReference type="EMBL" id="FODV01000001">
    <property type="protein sequence ID" value="SEO19960.1"/>
    <property type="molecule type" value="Genomic_DNA"/>
</dbReference>
<dbReference type="Proteomes" id="UP000199126">
    <property type="component" value="Unassembled WGS sequence"/>
</dbReference>
<keyword evidence="1" id="KW-1133">Transmembrane helix</keyword>
<keyword evidence="3" id="KW-0378">Hydrolase</keyword>
<gene>
    <name evidence="3" type="ORF">SAMN04487948_10142</name>
</gene>
<proteinExistence type="predicted"/>